<keyword evidence="1" id="KW-1133">Transmembrane helix</keyword>
<sequence length="158" mass="16476">MTSNEPILEAQPSTVPSERPTWQLRALAAVFGAQGLLALAAAGVGVWLAIGADSDERSLLVGLSVAAAGIALAFGAFARAAFESRSWLRGPAITLELLVLVATVSVVSSLPYLMSGMLLVTAMASLVLLFLPRVVRATTSAGRMRGAYPEPEQAPRDE</sequence>
<evidence type="ECO:0000256" key="1">
    <source>
        <dbReference type="SAM" id="Phobius"/>
    </source>
</evidence>
<feature type="transmembrane region" description="Helical" evidence="1">
    <location>
        <begin position="116"/>
        <end position="135"/>
    </location>
</feature>
<evidence type="ECO:0000313" key="2">
    <source>
        <dbReference type="EMBL" id="TQK76259.1"/>
    </source>
</evidence>
<keyword evidence="1" id="KW-0472">Membrane</keyword>
<organism evidence="2 3">
    <name type="scientific">Rarobacter incanus</name>
    <dbReference type="NCBI Taxonomy" id="153494"/>
    <lineage>
        <taxon>Bacteria</taxon>
        <taxon>Bacillati</taxon>
        <taxon>Actinomycetota</taxon>
        <taxon>Actinomycetes</taxon>
        <taxon>Micrococcales</taxon>
        <taxon>Rarobacteraceae</taxon>
        <taxon>Rarobacter</taxon>
    </lineage>
</organism>
<feature type="transmembrane region" description="Helical" evidence="1">
    <location>
        <begin position="90"/>
        <end position="110"/>
    </location>
</feature>
<protein>
    <submittedName>
        <fullName evidence="2">Uncharacterized protein</fullName>
    </submittedName>
</protein>
<feature type="transmembrane region" description="Helical" evidence="1">
    <location>
        <begin position="26"/>
        <end position="52"/>
    </location>
</feature>
<proteinExistence type="predicted"/>
<gene>
    <name evidence="2" type="ORF">FB389_0919</name>
</gene>
<keyword evidence="1" id="KW-0812">Transmembrane</keyword>
<comment type="caution">
    <text evidence="2">The sequence shown here is derived from an EMBL/GenBank/DDBJ whole genome shotgun (WGS) entry which is preliminary data.</text>
</comment>
<accession>A0A542SNS6</accession>
<keyword evidence="3" id="KW-1185">Reference proteome</keyword>
<dbReference type="EMBL" id="VFNV01000001">
    <property type="protein sequence ID" value="TQK76259.1"/>
    <property type="molecule type" value="Genomic_DNA"/>
</dbReference>
<name>A0A542SNS6_9MICO</name>
<dbReference type="Proteomes" id="UP000316181">
    <property type="component" value="Unassembled WGS sequence"/>
</dbReference>
<feature type="transmembrane region" description="Helical" evidence="1">
    <location>
        <begin position="58"/>
        <end position="78"/>
    </location>
</feature>
<evidence type="ECO:0000313" key="3">
    <source>
        <dbReference type="Proteomes" id="UP000316181"/>
    </source>
</evidence>
<dbReference type="RefSeq" id="WP_142111565.1">
    <property type="nucleotide sequence ID" value="NZ_BAAATB010000002.1"/>
</dbReference>
<reference evidence="2 3" key="1">
    <citation type="submission" date="2019-06" db="EMBL/GenBank/DDBJ databases">
        <title>Sequencing the genomes of 1000 actinobacteria strains.</title>
        <authorList>
            <person name="Klenk H.-P."/>
        </authorList>
    </citation>
    <scope>NUCLEOTIDE SEQUENCE [LARGE SCALE GENOMIC DNA]</scope>
    <source>
        <strain evidence="2 3">DSM 10596</strain>
    </source>
</reference>
<dbReference type="AlphaFoldDB" id="A0A542SNS6"/>